<dbReference type="InterPro" id="IPR032466">
    <property type="entry name" value="Metal_Hydrolase"/>
</dbReference>
<dbReference type="InterPro" id="IPR011059">
    <property type="entry name" value="Metal-dep_hydrolase_composite"/>
</dbReference>
<protein>
    <submittedName>
        <fullName evidence="2">Amidohydrolase 3</fullName>
    </submittedName>
</protein>
<name>T0YCI2_9ZZZZ</name>
<dbReference type="Pfam" id="PF07969">
    <property type="entry name" value="Amidohydro_3"/>
    <property type="match status" value="1"/>
</dbReference>
<reference evidence="2" key="1">
    <citation type="submission" date="2013-08" db="EMBL/GenBank/DDBJ databases">
        <authorList>
            <person name="Mendez C."/>
            <person name="Richter M."/>
            <person name="Ferrer M."/>
            <person name="Sanchez J."/>
        </authorList>
    </citation>
    <scope>NUCLEOTIDE SEQUENCE</scope>
</reference>
<comment type="caution">
    <text evidence="2">The sequence shown here is derived from an EMBL/GenBank/DDBJ whole genome shotgun (WGS) entry which is preliminary data.</text>
</comment>
<keyword evidence="2" id="KW-0378">Hydrolase</keyword>
<feature type="domain" description="Amidohydrolase 3" evidence="1">
    <location>
        <begin position="54"/>
        <end position="394"/>
    </location>
</feature>
<dbReference type="EMBL" id="AUZY01011830">
    <property type="protein sequence ID" value="EQD32976.1"/>
    <property type="molecule type" value="Genomic_DNA"/>
</dbReference>
<dbReference type="Gene3D" id="3.20.20.140">
    <property type="entry name" value="Metal-dependent hydrolases"/>
    <property type="match status" value="1"/>
</dbReference>
<dbReference type="Gene3D" id="2.30.40.10">
    <property type="entry name" value="Urease, subunit C, domain 1"/>
    <property type="match status" value="1"/>
</dbReference>
<accession>T0YCI2</accession>
<sequence>MDTETHLWVGGRVWTGSGRAEVLLTEGERITAVGSEPRVRSRAPSGTETHRFDGLLLPGLVDAHLHLGDLLARRLSLDLIPRTDAPPLPERLAEYDRRYPGRPVIAFGALFESPIPALARDDSRPWVILDRSGHAAWANRPALRSVGLDARRPDPPGGRLGRGAGGLTGHLYDAAVSLLDPVRAAGPSREATAWPALMAELAGLGLTLLGGMGVEPWEETAIREAVRREPRSPQIRTFRRWLHGDPPWTALPPPGVERPANGRAIGVKAFLDGAFGPRTAGLRAPYADAPEELGLAIAPPTLTAEQIGKVRASGGWVALHAIGDRAVDSAERLGRASDGGGRPSERFRIEHASLTPPDLIERLGRSRRILVVQPHFRLTDRWMEDRLGVERGPGV</sequence>
<dbReference type="AlphaFoldDB" id="T0YCI2"/>
<evidence type="ECO:0000313" key="2">
    <source>
        <dbReference type="EMBL" id="EQD32976.1"/>
    </source>
</evidence>
<evidence type="ECO:0000259" key="1">
    <source>
        <dbReference type="Pfam" id="PF07969"/>
    </source>
</evidence>
<gene>
    <name evidence="2" type="ORF">B1B_17690</name>
</gene>
<dbReference type="InterPro" id="IPR013108">
    <property type="entry name" value="Amidohydro_3"/>
</dbReference>
<dbReference type="PANTHER" id="PTHR22642">
    <property type="entry name" value="IMIDAZOLONEPROPIONASE"/>
    <property type="match status" value="1"/>
</dbReference>
<dbReference type="PANTHER" id="PTHR22642:SF2">
    <property type="entry name" value="PROTEIN LONG AFTER FAR-RED 3"/>
    <property type="match status" value="1"/>
</dbReference>
<dbReference type="GO" id="GO:0016810">
    <property type="term" value="F:hydrolase activity, acting on carbon-nitrogen (but not peptide) bonds"/>
    <property type="evidence" value="ECO:0007669"/>
    <property type="project" value="InterPro"/>
</dbReference>
<proteinExistence type="predicted"/>
<organism evidence="2">
    <name type="scientific">mine drainage metagenome</name>
    <dbReference type="NCBI Taxonomy" id="410659"/>
    <lineage>
        <taxon>unclassified sequences</taxon>
        <taxon>metagenomes</taxon>
        <taxon>ecological metagenomes</taxon>
    </lineage>
</organism>
<reference evidence="2" key="2">
    <citation type="journal article" date="2014" name="ISME J.">
        <title>Microbial stratification in low pH oxic and suboxic macroscopic growths along an acid mine drainage.</title>
        <authorList>
            <person name="Mendez-Garcia C."/>
            <person name="Mesa V."/>
            <person name="Sprenger R.R."/>
            <person name="Richter M."/>
            <person name="Diez M.S."/>
            <person name="Solano J."/>
            <person name="Bargiela R."/>
            <person name="Golyshina O.V."/>
            <person name="Manteca A."/>
            <person name="Ramos J.L."/>
            <person name="Gallego J.R."/>
            <person name="Llorente I."/>
            <person name="Martins Dos Santos V.A."/>
            <person name="Jensen O.N."/>
            <person name="Pelaez A.I."/>
            <person name="Sanchez J."/>
            <person name="Ferrer M."/>
        </authorList>
    </citation>
    <scope>NUCLEOTIDE SEQUENCE</scope>
</reference>
<dbReference type="Gene3D" id="3.10.310.70">
    <property type="match status" value="1"/>
</dbReference>
<dbReference type="SUPFAM" id="SSF51556">
    <property type="entry name" value="Metallo-dependent hydrolases"/>
    <property type="match status" value="1"/>
</dbReference>
<dbReference type="SUPFAM" id="SSF51338">
    <property type="entry name" value="Composite domain of metallo-dependent hydrolases"/>
    <property type="match status" value="1"/>
</dbReference>